<evidence type="ECO:0000259" key="4">
    <source>
        <dbReference type="PROSITE" id="PS50014"/>
    </source>
</evidence>
<feature type="compositionally biased region" description="Basic and acidic residues" evidence="3">
    <location>
        <begin position="334"/>
        <end position="358"/>
    </location>
</feature>
<dbReference type="InterPro" id="IPR001487">
    <property type="entry name" value="Bromodomain"/>
</dbReference>
<feature type="compositionally biased region" description="Acidic residues" evidence="3">
    <location>
        <begin position="489"/>
        <end position="498"/>
    </location>
</feature>
<feature type="region of interest" description="Disordered" evidence="3">
    <location>
        <begin position="636"/>
        <end position="716"/>
    </location>
</feature>
<feature type="compositionally biased region" description="Acidic residues" evidence="3">
    <location>
        <begin position="693"/>
        <end position="716"/>
    </location>
</feature>
<feature type="compositionally biased region" description="Basic residues" evidence="3">
    <location>
        <begin position="536"/>
        <end position="547"/>
    </location>
</feature>
<feature type="domain" description="Bromo" evidence="4">
    <location>
        <begin position="187"/>
        <end position="259"/>
    </location>
</feature>
<evidence type="ECO:0000313" key="6">
    <source>
        <dbReference type="EMBL" id="CDP36856.1"/>
    </source>
</evidence>
<name>A0A060TCC1_BLAAD</name>
<feature type="region of interest" description="Disordered" evidence="3">
    <location>
        <begin position="1"/>
        <end position="173"/>
    </location>
</feature>
<evidence type="ECO:0000259" key="5">
    <source>
        <dbReference type="PROSITE" id="PS51525"/>
    </source>
</evidence>
<dbReference type="InterPro" id="IPR050935">
    <property type="entry name" value="Bromo_chromatin_reader"/>
</dbReference>
<reference evidence="6" key="2">
    <citation type="submission" date="2014-06" db="EMBL/GenBank/DDBJ databases">
        <title>The complete genome of Blastobotrys (Arxula) adeninivorans LS3 - a yeast of biotechnological interest.</title>
        <authorList>
            <person name="Kunze G."/>
            <person name="Gaillardin C."/>
            <person name="Czernicka M."/>
            <person name="Durrens P."/>
            <person name="Martin T."/>
            <person name="Boer E."/>
            <person name="Gabaldon T."/>
            <person name="Cruz J."/>
            <person name="Talla E."/>
            <person name="Marck C."/>
            <person name="Goffeau A."/>
            <person name="Barbe V."/>
            <person name="Baret P."/>
            <person name="Baronian K."/>
            <person name="Beier S."/>
            <person name="Bleykasten C."/>
            <person name="Bode R."/>
            <person name="Casaregola S."/>
            <person name="Despons L."/>
            <person name="Fairhead C."/>
            <person name="Giersberg M."/>
            <person name="Gierski P."/>
            <person name="Hahnel U."/>
            <person name="Hartmann A."/>
            <person name="Jankowska D."/>
            <person name="Jubin C."/>
            <person name="Jung P."/>
            <person name="Lafontaine I."/>
            <person name="Leh-Louis V."/>
            <person name="Lemaire M."/>
            <person name="Marcet-Houben M."/>
            <person name="Mascher M."/>
            <person name="Morel G."/>
            <person name="Richard G.-F."/>
            <person name="Riechen J."/>
            <person name="Sacerdot C."/>
            <person name="Sarkar A."/>
            <person name="Savel G."/>
            <person name="Schacherer J."/>
            <person name="Sherman D."/>
            <person name="Straub M.-L."/>
            <person name="Stein N."/>
            <person name="Thierry A."/>
            <person name="Trautwein-Schult A."/>
            <person name="Westhof E."/>
            <person name="Worch S."/>
            <person name="Dujon B."/>
            <person name="Souciet J.-L."/>
            <person name="Wincker P."/>
            <person name="Scholz U."/>
            <person name="Neuveglise N."/>
        </authorList>
    </citation>
    <scope>NUCLEOTIDE SEQUENCE</scope>
    <source>
        <strain evidence="6">LS3</strain>
    </source>
</reference>
<dbReference type="InterPro" id="IPR038336">
    <property type="entry name" value="NET_sf"/>
</dbReference>
<feature type="compositionally biased region" description="Basic and acidic residues" evidence="3">
    <location>
        <begin position="662"/>
        <end position="683"/>
    </location>
</feature>
<protein>
    <submittedName>
        <fullName evidence="6">ARAD1B22594p</fullName>
    </submittedName>
</protein>
<dbReference type="GO" id="GO:0000785">
    <property type="term" value="C:chromatin"/>
    <property type="evidence" value="ECO:0007669"/>
    <property type="project" value="TreeGrafter"/>
</dbReference>
<dbReference type="EMBL" id="HG937692">
    <property type="protein sequence ID" value="CDP36856.1"/>
    <property type="molecule type" value="Genomic_DNA"/>
</dbReference>
<feature type="region of interest" description="Disordered" evidence="3">
    <location>
        <begin position="533"/>
        <end position="568"/>
    </location>
</feature>
<dbReference type="InterPro" id="IPR036427">
    <property type="entry name" value="Bromodomain-like_sf"/>
</dbReference>
<evidence type="ECO:0000256" key="1">
    <source>
        <dbReference type="ARBA" id="ARBA00023117"/>
    </source>
</evidence>
<dbReference type="InterPro" id="IPR027353">
    <property type="entry name" value="NET_dom"/>
</dbReference>
<feature type="compositionally biased region" description="Low complexity" evidence="3">
    <location>
        <begin position="294"/>
        <end position="317"/>
    </location>
</feature>
<dbReference type="SUPFAM" id="SSF47370">
    <property type="entry name" value="Bromodomain"/>
    <property type="match status" value="2"/>
</dbReference>
<gene>
    <name evidence="6" type="ORF">GNLVRS02_ARAD1B22594g</name>
</gene>
<dbReference type="SMART" id="SM00297">
    <property type="entry name" value="BROMO"/>
    <property type="match status" value="2"/>
</dbReference>
<evidence type="ECO:0000256" key="3">
    <source>
        <dbReference type="SAM" id="MobiDB-lite"/>
    </source>
</evidence>
<dbReference type="PROSITE" id="PS50014">
    <property type="entry name" value="BROMODOMAIN_2"/>
    <property type="match status" value="2"/>
</dbReference>
<dbReference type="PRINTS" id="PR00503">
    <property type="entry name" value="BROMODOMAIN"/>
</dbReference>
<dbReference type="AlphaFoldDB" id="A0A060TCC1"/>
<dbReference type="Gene3D" id="1.20.1270.220">
    <property type="match status" value="1"/>
</dbReference>
<feature type="compositionally biased region" description="Basic and acidic residues" evidence="3">
    <location>
        <begin position="1"/>
        <end position="11"/>
    </location>
</feature>
<dbReference type="GO" id="GO:0006338">
    <property type="term" value="P:chromatin remodeling"/>
    <property type="evidence" value="ECO:0007669"/>
    <property type="project" value="TreeGrafter"/>
</dbReference>
<dbReference type="GO" id="GO:0005634">
    <property type="term" value="C:nucleus"/>
    <property type="evidence" value="ECO:0007669"/>
    <property type="project" value="TreeGrafter"/>
</dbReference>
<feature type="region of interest" description="Disordered" evidence="3">
    <location>
        <begin position="272"/>
        <end position="360"/>
    </location>
</feature>
<feature type="compositionally biased region" description="Polar residues" evidence="3">
    <location>
        <begin position="96"/>
        <end position="105"/>
    </location>
</feature>
<evidence type="ECO:0000256" key="2">
    <source>
        <dbReference type="PROSITE-ProRule" id="PRU00035"/>
    </source>
</evidence>
<dbReference type="PROSITE" id="PS51525">
    <property type="entry name" value="NET"/>
    <property type="match status" value="1"/>
</dbReference>
<dbReference type="PROSITE" id="PS00633">
    <property type="entry name" value="BROMODOMAIN_1"/>
    <property type="match status" value="2"/>
</dbReference>
<dbReference type="Pfam" id="PF00439">
    <property type="entry name" value="Bromodomain"/>
    <property type="match status" value="2"/>
</dbReference>
<feature type="region of interest" description="Disordered" evidence="3">
    <location>
        <begin position="476"/>
        <end position="498"/>
    </location>
</feature>
<dbReference type="CDD" id="cd05500">
    <property type="entry name" value="Bromo_BDF1_2_I"/>
    <property type="match status" value="1"/>
</dbReference>
<proteinExistence type="predicted"/>
<feature type="domain" description="NET" evidence="5">
    <location>
        <begin position="563"/>
        <end position="645"/>
    </location>
</feature>
<dbReference type="PANTHER" id="PTHR22880:SF225">
    <property type="entry name" value="BROMODOMAIN-CONTAINING PROTEIN BET-1-RELATED"/>
    <property type="match status" value="1"/>
</dbReference>
<sequence>MSVNEVLEHRASALPNAVDVTPENGSVRDDDKREVDASDEQHPSKRQKLDSDDQSSPQEKSEPQEPQGEPETKNEDQPNGSEDKPKPVQGDEEAAESNQSNGSKENGSHEAESTTNDNNKMDTDEKDEQSETKEHNEEGADNGVKKEEDNAVASSAHNAALDPPEGAPPGLPKHQQKFAINTIRAVKRLKDAGPFLRPVDAVKLNVPTYYDVIKEPMDLGTMEKKAQKNEYNALSEFSRDMELISNNCAFFNGAESPIAKMAFNIKTSFDRHMSHAPPFREPTPPPKAPKKKSLPPSSTPKSQRAAAQAANAAVTSAPEPSKPVALQPSGIPTIRRESTAEGGRPKREIHPPKPKDIMYGDMTMRPRKKKFAAELKFCGQVLKELQSKKHEAYSFPFLQPVDPVALNCPTYYDVIKHPMDLSTIQNKYNNGEYENADEFEADVRLMFRNCYDFNPEGSPVNVMGHRLEAVFDRKWTEKPVPAPTPPPPDSDDELSGDEAEEEIFAANPLIKMMEEQIAKITQELERLKKEALAASKTKKRRKSKGGGRRSSSVATGVGSGRRGSGVSSQPAYVTYEMKKELSEKIGTLPEKKLQHVVTIIQESMPHLKNADQDEIELDMDQLDSGTLMKLYTFVVKKEEQPQPKKQKRSSSMAPKTKRKSKPLTEEEQSRQIEEIREKIKQFDNVRGVSNNDESSDEDDNPLDDDDSSASSSSEEE</sequence>
<dbReference type="CDD" id="cd05499">
    <property type="entry name" value="Bromo_BDF1_2_II"/>
    <property type="match status" value="1"/>
</dbReference>
<feature type="compositionally biased region" description="Basic and acidic residues" evidence="3">
    <location>
        <begin position="70"/>
        <end position="86"/>
    </location>
</feature>
<dbReference type="InterPro" id="IPR018359">
    <property type="entry name" value="Bromodomain_CS"/>
</dbReference>
<dbReference type="Pfam" id="PF17035">
    <property type="entry name" value="BET"/>
    <property type="match status" value="1"/>
</dbReference>
<feature type="compositionally biased region" description="Basic and acidic residues" evidence="3">
    <location>
        <begin position="119"/>
        <end position="149"/>
    </location>
</feature>
<dbReference type="GO" id="GO:0006355">
    <property type="term" value="P:regulation of DNA-templated transcription"/>
    <property type="evidence" value="ECO:0007669"/>
    <property type="project" value="TreeGrafter"/>
</dbReference>
<accession>A0A060TCC1</accession>
<organism evidence="6">
    <name type="scientific">Blastobotrys adeninivorans</name>
    <name type="common">Yeast</name>
    <name type="synonym">Arxula adeninivorans</name>
    <dbReference type="NCBI Taxonomy" id="409370"/>
    <lineage>
        <taxon>Eukaryota</taxon>
        <taxon>Fungi</taxon>
        <taxon>Dikarya</taxon>
        <taxon>Ascomycota</taxon>
        <taxon>Saccharomycotina</taxon>
        <taxon>Dipodascomycetes</taxon>
        <taxon>Dipodascales</taxon>
        <taxon>Trichomonascaceae</taxon>
        <taxon>Blastobotrys</taxon>
    </lineage>
</organism>
<feature type="domain" description="Bromo" evidence="4">
    <location>
        <begin position="389"/>
        <end position="461"/>
    </location>
</feature>
<dbReference type="Gene3D" id="1.20.920.10">
    <property type="entry name" value="Bromodomain-like"/>
    <property type="match status" value="2"/>
</dbReference>
<feature type="compositionally biased region" description="Basic and acidic residues" evidence="3">
    <location>
        <begin position="26"/>
        <end position="51"/>
    </location>
</feature>
<dbReference type="PhylomeDB" id="A0A060TCC1"/>
<dbReference type="PANTHER" id="PTHR22880">
    <property type="entry name" value="FALZ-RELATED BROMODOMAIN-CONTAINING PROTEINS"/>
    <property type="match status" value="1"/>
</dbReference>
<reference evidence="6" key="1">
    <citation type="submission" date="2014-02" db="EMBL/GenBank/DDBJ databases">
        <authorList>
            <person name="Genoscope - CEA"/>
        </authorList>
    </citation>
    <scope>NUCLEOTIDE SEQUENCE</scope>
    <source>
        <strain evidence="6">LS3</strain>
    </source>
</reference>
<keyword evidence="1 2" id="KW-0103">Bromodomain</keyword>